<dbReference type="AlphaFoldDB" id="A7N4T0"/>
<dbReference type="PANTHER" id="PTHR40690:SF1">
    <property type="entry name" value="DUF1611 DOMAIN-CONTAINING PROTEIN"/>
    <property type="match status" value="1"/>
</dbReference>
<name>A7N4T0_VIBC1</name>
<dbReference type="EMBL" id="CP000790">
    <property type="protein sequence ID" value="ABU74448.1"/>
    <property type="molecule type" value="Genomic_DNA"/>
</dbReference>
<dbReference type="InterPro" id="IPR011669">
    <property type="entry name" value="DgcN-like"/>
</dbReference>
<evidence type="ECO:0008006" key="5">
    <source>
        <dbReference type="Google" id="ProtNLM"/>
    </source>
</evidence>
<dbReference type="KEGG" id="vha:VIBHAR_06557"/>
<feature type="domain" description="D-glutamate N-acetyltransferase-like C-terminal" evidence="1">
    <location>
        <begin position="137"/>
        <end position="333"/>
    </location>
</feature>
<protein>
    <recommendedName>
        <fullName evidence="5">EBNA-1 nuclear protein</fullName>
    </recommendedName>
</protein>
<dbReference type="InterPro" id="IPR035086">
    <property type="entry name" value="DgcN-like_C"/>
</dbReference>
<dbReference type="NCBIfam" id="NF041892">
    <property type="entry name" value="DgcN"/>
    <property type="match status" value="1"/>
</dbReference>
<dbReference type="Gene3D" id="3.40.50.300">
    <property type="entry name" value="P-loop containing nucleotide triphosphate hydrolases"/>
    <property type="match status" value="1"/>
</dbReference>
<dbReference type="InterPro" id="IPR027417">
    <property type="entry name" value="P-loop_NTPase"/>
</dbReference>
<reference evidence="3 4" key="1">
    <citation type="submission" date="2007-08" db="EMBL/GenBank/DDBJ databases">
        <authorList>
            <consortium name="The Vibrio harveyi Genome Sequencing Project"/>
            <person name="Bassler B."/>
            <person name="Clifton S.W."/>
            <person name="Fulton L."/>
            <person name="Delehaunty K."/>
            <person name="Fronick C."/>
            <person name="Harrison M."/>
            <person name="Markivic C."/>
            <person name="Fulton R."/>
            <person name="Tin-Wollam A.-M."/>
            <person name="Shah N."/>
            <person name="Pepin K."/>
            <person name="Nash W."/>
            <person name="Thiruvilangam P."/>
            <person name="Bhonagiri V."/>
            <person name="Waters C."/>
            <person name="Tu K.C."/>
            <person name="Irgon J."/>
            <person name="Wilson R.K."/>
        </authorList>
    </citation>
    <scope>NUCLEOTIDE SEQUENCE [LARGE SCALE GENOMIC DNA]</scope>
    <source>
        <strain evidence="4">ATCC BAA-1116 / BB120</strain>
    </source>
</reference>
<evidence type="ECO:0000313" key="3">
    <source>
        <dbReference type="EMBL" id="ABU74448.1"/>
    </source>
</evidence>
<gene>
    <name evidence="3" type="ordered locus">VIBHAR_06557</name>
</gene>
<evidence type="ECO:0000313" key="4">
    <source>
        <dbReference type="Proteomes" id="UP000008152"/>
    </source>
</evidence>
<proteinExistence type="predicted"/>
<dbReference type="InterPro" id="IPR035402">
    <property type="entry name" value="DgcN-like_N"/>
</dbReference>
<dbReference type="Pfam" id="PF07755">
    <property type="entry name" value="DUF1611"/>
    <property type="match status" value="1"/>
</dbReference>
<dbReference type="PIRSF" id="PIRSF026760">
    <property type="entry name" value="UCP026760"/>
    <property type="match status" value="1"/>
</dbReference>
<feature type="domain" description="D-glutamate N-acetyltransferase-like N-terminal" evidence="2">
    <location>
        <begin position="57"/>
        <end position="130"/>
    </location>
</feature>
<evidence type="ECO:0000259" key="2">
    <source>
        <dbReference type="Pfam" id="PF17396"/>
    </source>
</evidence>
<dbReference type="PANTHER" id="PTHR40690">
    <property type="entry name" value="GLL3100 PROTEIN"/>
    <property type="match status" value="1"/>
</dbReference>
<sequence length="340" mass="36565">MTEGTIMQIAQPYLLFLGDVTDPLAAKTARGIHQWRPEICLGQLRLTPETVSLGLTDMTLQQAQQQGAKTLVIGTANPGGVIPESWQATLLEAAEMGFEIASGMHQRLSEFAPLNDLQQRDLTKLHDVRHYDEPLKVGNGKARSGKRLLTVGTDCSVGKMFSALAIEKALQQAGCKAEFKATGQTGILVAGSGISIDAVVADFISGAVEAISPEFTDHEWDIIEGQGSLFNPSFAGVSLGLLHGAQADALVLCHEIGRPHIRNLPHAKLPTIEQTIEANLQAARLTNSDTRLVGICLNTSAISEDDAAQLCQDWTEKYQVPVTDPVRFGVEQIAQKIIAI</sequence>
<dbReference type="SUPFAM" id="SSF52540">
    <property type="entry name" value="P-loop containing nucleoside triphosphate hydrolases"/>
    <property type="match status" value="1"/>
</dbReference>
<dbReference type="Pfam" id="PF17396">
    <property type="entry name" value="DUF1611_N"/>
    <property type="match status" value="1"/>
</dbReference>
<dbReference type="Gene3D" id="3.40.50.720">
    <property type="entry name" value="NAD(P)-binding Rossmann-like Domain"/>
    <property type="match status" value="1"/>
</dbReference>
<dbReference type="PATRIC" id="fig|338187.25.peg.3838"/>
<organism evidence="3 4">
    <name type="scientific">Vibrio campbellii (strain ATCC BAA-1116)</name>
    <dbReference type="NCBI Taxonomy" id="2902295"/>
    <lineage>
        <taxon>Bacteria</taxon>
        <taxon>Pseudomonadati</taxon>
        <taxon>Pseudomonadota</taxon>
        <taxon>Gammaproteobacteria</taxon>
        <taxon>Vibrionales</taxon>
        <taxon>Vibrionaceae</taxon>
        <taxon>Vibrio</taxon>
    </lineage>
</organism>
<accession>A7N4T0</accession>
<dbReference type="Proteomes" id="UP000008152">
    <property type="component" value="Chromosome II"/>
</dbReference>
<evidence type="ECO:0000259" key="1">
    <source>
        <dbReference type="Pfam" id="PF07755"/>
    </source>
</evidence>